<dbReference type="AlphaFoldDB" id="A0A9P7ASE3"/>
<sequence length="86" mass="9674">MISSGRLLRISWRRGTVTPKSFPAHANTDKEEISFSLARIRQSGGYITTSESAAFQLQCALFNCNVRFSIAMCAFHSRLWGPRPTH</sequence>
<name>A0A9P7ASE3_9AGAM</name>
<protein>
    <submittedName>
        <fullName evidence="1">Uncharacterized protein</fullName>
    </submittedName>
</protein>
<dbReference type="OrthoDB" id="269496at2759"/>
<accession>A0A9P7ASE3</accession>
<dbReference type="GeneID" id="64604350"/>
<proteinExistence type="predicted"/>
<keyword evidence="2" id="KW-1185">Reference proteome</keyword>
<comment type="caution">
    <text evidence="1">The sequence shown here is derived from an EMBL/GenBank/DDBJ whole genome shotgun (WGS) entry which is preliminary data.</text>
</comment>
<dbReference type="RefSeq" id="XP_041160619.1">
    <property type="nucleotide sequence ID" value="XM_041310586.1"/>
</dbReference>
<dbReference type="EMBL" id="JABBWE010000026">
    <property type="protein sequence ID" value="KAG1794452.1"/>
    <property type="molecule type" value="Genomic_DNA"/>
</dbReference>
<organism evidence="1 2">
    <name type="scientific">Suillus plorans</name>
    <dbReference type="NCBI Taxonomy" id="116603"/>
    <lineage>
        <taxon>Eukaryota</taxon>
        <taxon>Fungi</taxon>
        <taxon>Dikarya</taxon>
        <taxon>Basidiomycota</taxon>
        <taxon>Agaricomycotina</taxon>
        <taxon>Agaricomycetes</taxon>
        <taxon>Agaricomycetidae</taxon>
        <taxon>Boletales</taxon>
        <taxon>Suillineae</taxon>
        <taxon>Suillaceae</taxon>
        <taxon>Suillus</taxon>
    </lineage>
</organism>
<dbReference type="Proteomes" id="UP000719766">
    <property type="component" value="Unassembled WGS sequence"/>
</dbReference>
<evidence type="ECO:0000313" key="1">
    <source>
        <dbReference type="EMBL" id="KAG1794452.1"/>
    </source>
</evidence>
<evidence type="ECO:0000313" key="2">
    <source>
        <dbReference type="Proteomes" id="UP000719766"/>
    </source>
</evidence>
<reference evidence="1" key="1">
    <citation type="journal article" date="2020" name="New Phytol.">
        <title>Comparative genomics reveals dynamic genome evolution in host specialist ectomycorrhizal fungi.</title>
        <authorList>
            <person name="Lofgren L.A."/>
            <person name="Nguyen N.H."/>
            <person name="Vilgalys R."/>
            <person name="Ruytinx J."/>
            <person name="Liao H.L."/>
            <person name="Branco S."/>
            <person name="Kuo A."/>
            <person name="LaButti K."/>
            <person name="Lipzen A."/>
            <person name="Andreopoulos W."/>
            <person name="Pangilinan J."/>
            <person name="Riley R."/>
            <person name="Hundley H."/>
            <person name="Na H."/>
            <person name="Barry K."/>
            <person name="Grigoriev I.V."/>
            <person name="Stajich J.E."/>
            <person name="Kennedy P.G."/>
        </authorList>
    </citation>
    <scope>NUCLEOTIDE SEQUENCE</scope>
    <source>
        <strain evidence="1">S12</strain>
    </source>
</reference>
<gene>
    <name evidence="1" type="ORF">HD556DRAFT_435024</name>
</gene>